<keyword evidence="2" id="KW-1185">Reference proteome</keyword>
<gene>
    <name evidence="1" type="ORF">phiLdb_00046</name>
</gene>
<sequence>MMNYKRMWLSLKKIIDEEKDVLSEDLKKASTSLLVDQLEAQYDEADYIAGEMKALEVREILLQEKEKCEAKNESH</sequence>
<evidence type="ECO:0000313" key="2">
    <source>
        <dbReference type="Proteomes" id="UP000016880"/>
    </source>
</evidence>
<dbReference type="EMBL" id="KF188410">
    <property type="protein sequence ID" value="AGW43723.1"/>
    <property type="molecule type" value="Genomic_DNA"/>
</dbReference>
<dbReference type="RefSeq" id="YP_008770211.1">
    <property type="nucleotide sequence ID" value="NC_022762.1"/>
</dbReference>
<organism evidence="1 2">
    <name type="scientific">Lactobacillus phage phiLdb</name>
    <dbReference type="NCBI Taxonomy" id="1399942"/>
    <lineage>
        <taxon>Viruses</taxon>
        <taxon>Duplodnaviria</taxon>
        <taxon>Heunggongvirae</taxon>
        <taxon>Uroviricota</taxon>
        <taxon>Caudoviricetes</taxon>
        <taxon>Cequinquevirus</taxon>
        <taxon>Cequinquevirus Ldb</taxon>
    </lineage>
</organism>
<dbReference type="Proteomes" id="UP000016880">
    <property type="component" value="Segment"/>
</dbReference>
<reference evidence="1 2" key="1">
    <citation type="journal article" date="2015" name="Appl. Microbiol. Biotechnol.">
        <title>The potential of the endolysin Lysdb from Lactobacillus delbrueckii phage for combating Staphylococcus aureus during cheese manufacture from raw milk.</title>
        <authorList>
            <person name="Guo T."/>
            <person name="Xin Y."/>
            <person name="Zhang C."/>
            <person name="Ouyang X."/>
            <person name="Kong J."/>
        </authorList>
    </citation>
    <scope>NUCLEOTIDE SEQUENCE [LARGE SCALE GENOMIC DNA]</scope>
</reference>
<dbReference type="KEGG" id="vg:18158470"/>
<evidence type="ECO:0000313" key="1">
    <source>
        <dbReference type="EMBL" id="AGW43723.1"/>
    </source>
</evidence>
<accession>U3PCV1</accession>
<dbReference type="OrthoDB" id="28225at10239"/>
<proteinExistence type="predicted"/>
<protein>
    <submittedName>
        <fullName evidence="1">Uncharacterized protein</fullName>
    </submittedName>
</protein>
<dbReference type="GeneID" id="18158470"/>
<name>U3PCV1_9CAUD</name>